<dbReference type="Proteomes" id="UP000820669">
    <property type="component" value="Unassembled WGS sequence"/>
</dbReference>
<dbReference type="PROSITE" id="PS51318">
    <property type="entry name" value="TAT"/>
    <property type="match status" value="1"/>
</dbReference>
<dbReference type="EMBL" id="JAAXLA010000029">
    <property type="protein sequence ID" value="NMH98947.1"/>
    <property type="molecule type" value="Genomic_DNA"/>
</dbReference>
<evidence type="ECO:0000259" key="2">
    <source>
        <dbReference type="SMART" id="SM00644"/>
    </source>
</evidence>
<dbReference type="InterPro" id="IPR036505">
    <property type="entry name" value="Amidase/PGRP_sf"/>
</dbReference>
<dbReference type="InterPro" id="IPR036366">
    <property type="entry name" value="PGBDSf"/>
</dbReference>
<dbReference type="InterPro" id="IPR002477">
    <property type="entry name" value="Peptidoglycan-bd-like"/>
</dbReference>
<dbReference type="InterPro" id="IPR036365">
    <property type="entry name" value="PGBD-like_sf"/>
</dbReference>
<evidence type="ECO:0000259" key="3">
    <source>
        <dbReference type="SMART" id="SM00701"/>
    </source>
</evidence>
<dbReference type="PANTHER" id="PTHR11022:SF41">
    <property type="entry name" value="PEPTIDOGLYCAN-RECOGNITION PROTEIN LC-RELATED"/>
    <property type="match status" value="1"/>
</dbReference>
<dbReference type="Pfam" id="PF01510">
    <property type="entry name" value="Amidase_2"/>
    <property type="match status" value="1"/>
</dbReference>
<dbReference type="InterPro" id="IPR002502">
    <property type="entry name" value="Amidase_domain"/>
</dbReference>
<evidence type="ECO:0000313" key="4">
    <source>
        <dbReference type="EMBL" id="NMH98947.1"/>
    </source>
</evidence>
<protein>
    <submittedName>
        <fullName evidence="4">N-acetylmuramoyl-L-alanine amidase</fullName>
    </submittedName>
</protein>
<feature type="domain" description="Peptidoglycan recognition protein family" evidence="3">
    <location>
        <begin position="49"/>
        <end position="203"/>
    </location>
</feature>
<dbReference type="SMART" id="SM00644">
    <property type="entry name" value="Ami_2"/>
    <property type="match status" value="1"/>
</dbReference>
<dbReference type="InterPro" id="IPR006619">
    <property type="entry name" value="PGRP_domain_met/bac"/>
</dbReference>
<dbReference type="Gene3D" id="1.10.101.10">
    <property type="entry name" value="PGBD-like superfamily/PGBD"/>
    <property type="match status" value="1"/>
</dbReference>
<gene>
    <name evidence="4" type="ORF">HF526_16765</name>
</gene>
<dbReference type="PANTHER" id="PTHR11022">
    <property type="entry name" value="PEPTIDOGLYCAN RECOGNITION PROTEIN"/>
    <property type="match status" value="1"/>
</dbReference>
<keyword evidence="5" id="KW-1185">Reference proteome</keyword>
<dbReference type="Gene3D" id="3.40.80.10">
    <property type="entry name" value="Peptidoglycan recognition protein-like"/>
    <property type="match status" value="1"/>
</dbReference>
<feature type="domain" description="N-acetylmuramoyl-L-alanine amidase" evidence="2">
    <location>
        <begin position="58"/>
        <end position="209"/>
    </location>
</feature>
<proteinExistence type="inferred from homology"/>
<reference evidence="4 5" key="1">
    <citation type="submission" date="2020-04" db="EMBL/GenBank/DDBJ databases">
        <authorList>
            <person name="Klaysubun C."/>
            <person name="Duangmal K."/>
            <person name="Lipun K."/>
        </authorList>
    </citation>
    <scope>NUCLEOTIDE SEQUENCE [LARGE SCALE GENOMIC DNA]</scope>
    <source>
        <strain evidence="4 5">K10HN5</strain>
    </source>
</reference>
<name>A0ABX1SDS9_9PSEU</name>
<evidence type="ECO:0000313" key="5">
    <source>
        <dbReference type="Proteomes" id="UP000820669"/>
    </source>
</evidence>
<dbReference type="CDD" id="cd06583">
    <property type="entry name" value="PGRP"/>
    <property type="match status" value="1"/>
</dbReference>
<organism evidence="4 5">
    <name type="scientific">Pseudonocardia acidicola</name>
    <dbReference type="NCBI Taxonomy" id="2724939"/>
    <lineage>
        <taxon>Bacteria</taxon>
        <taxon>Bacillati</taxon>
        <taxon>Actinomycetota</taxon>
        <taxon>Actinomycetes</taxon>
        <taxon>Pseudonocardiales</taxon>
        <taxon>Pseudonocardiaceae</taxon>
        <taxon>Pseudonocardia</taxon>
    </lineage>
</organism>
<comment type="caution">
    <text evidence="4">The sequence shown here is derived from an EMBL/GenBank/DDBJ whole genome shotgun (WGS) entry which is preliminary data.</text>
</comment>
<comment type="similarity">
    <text evidence="1">Belongs to the N-acetylmuramoyl-L-alanine amidase 2 family.</text>
</comment>
<dbReference type="InterPro" id="IPR006311">
    <property type="entry name" value="TAT_signal"/>
</dbReference>
<dbReference type="SMART" id="SM00701">
    <property type="entry name" value="PGRP"/>
    <property type="match status" value="1"/>
</dbReference>
<evidence type="ECO:0000256" key="1">
    <source>
        <dbReference type="ARBA" id="ARBA00007553"/>
    </source>
</evidence>
<dbReference type="InterPro" id="IPR015510">
    <property type="entry name" value="PGRP"/>
</dbReference>
<dbReference type="SUPFAM" id="SSF55846">
    <property type="entry name" value="N-acetylmuramoyl-L-alanine amidase-like"/>
    <property type="match status" value="1"/>
</dbReference>
<dbReference type="SUPFAM" id="SSF47090">
    <property type="entry name" value="PGBD-like"/>
    <property type="match status" value="1"/>
</dbReference>
<dbReference type="Pfam" id="PF01471">
    <property type="entry name" value="PG_binding_1"/>
    <property type="match status" value="1"/>
</dbReference>
<sequence length="353" mass="37587">MHHLVGWGTTVGRGDVTRRSVLLGGLAVAGTGVLTGALGSGAAWAAAAPPIVDCAGWGARPNSAVVPIWNQRPVKILVHHTATANQADVSRDAAFALARGIQNYHMDVRHWLDTGQHFTISRGGIVMEGRHRSLEVLRIGRRQVEGAHCTGQNIVAVGIENEGTYTAADPPAALWNALRDMCAYICGQYGIRPTELFGHRDFKDTACPGDRLYGMLPRLRTEVAGVLGQRLEGAAAVKASWPLLRIADRGPVVLAAQYLLRDAGATGLVPDGRFGRPMADAIRRFQAQHGFEHVNGMIGGESWPVLARPVRRGEGGDAERAVETLAGRRGAESLPDVITAPVWQKLLGTGGAP</sequence>
<accession>A0ABX1SDS9</accession>